<proteinExistence type="predicted"/>
<dbReference type="AlphaFoldDB" id="A0AAJ0DD17"/>
<dbReference type="EMBL" id="JAWDJX010000056">
    <property type="protein sequence ID" value="KAK3047784.1"/>
    <property type="molecule type" value="Genomic_DNA"/>
</dbReference>
<protein>
    <recommendedName>
        <fullName evidence="3">Aminoglycoside phosphotransferase domain-containing protein</fullName>
    </recommendedName>
</protein>
<accession>A0AAJ0DD17</accession>
<keyword evidence="2" id="KW-1185">Reference proteome</keyword>
<dbReference type="Proteomes" id="UP001271007">
    <property type="component" value="Unassembled WGS sequence"/>
</dbReference>
<evidence type="ECO:0000313" key="1">
    <source>
        <dbReference type="EMBL" id="KAK3047784.1"/>
    </source>
</evidence>
<evidence type="ECO:0008006" key="3">
    <source>
        <dbReference type="Google" id="ProtNLM"/>
    </source>
</evidence>
<sequence>MVDSKTWKISGMVDWAEAEYLPFGMSLYCVDHLLGRLQGPNKFVWYDSATELRAVFWGALWKRIPRLDDQVVQKAVRLARDIGVLLWHGIAFDDGRIDRVVEVGQDDEELAYLSAFVEDPEGIVKALL</sequence>
<organism evidence="1 2">
    <name type="scientific">Extremus antarcticus</name>
    <dbReference type="NCBI Taxonomy" id="702011"/>
    <lineage>
        <taxon>Eukaryota</taxon>
        <taxon>Fungi</taxon>
        <taxon>Dikarya</taxon>
        <taxon>Ascomycota</taxon>
        <taxon>Pezizomycotina</taxon>
        <taxon>Dothideomycetes</taxon>
        <taxon>Dothideomycetidae</taxon>
        <taxon>Mycosphaerellales</taxon>
        <taxon>Extremaceae</taxon>
        <taxon>Extremus</taxon>
    </lineage>
</organism>
<comment type="caution">
    <text evidence="1">The sequence shown here is derived from an EMBL/GenBank/DDBJ whole genome shotgun (WGS) entry which is preliminary data.</text>
</comment>
<evidence type="ECO:0000313" key="2">
    <source>
        <dbReference type="Proteomes" id="UP001271007"/>
    </source>
</evidence>
<gene>
    <name evidence="1" type="ORF">LTR09_010759</name>
</gene>
<name>A0AAJ0DD17_9PEZI</name>
<reference evidence="1" key="1">
    <citation type="submission" date="2023-04" db="EMBL/GenBank/DDBJ databases">
        <title>Black Yeasts Isolated from many extreme environments.</title>
        <authorList>
            <person name="Coleine C."/>
            <person name="Stajich J.E."/>
            <person name="Selbmann L."/>
        </authorList>
    </citation>
    <scope>NUCLEOTIDE SEQUENCE</scope>
    <source>
        <strain evidence="1">CCFEE 5312</strain>
    </source>
</reference>